<dbReference type="PROSITE" id="PS00688">
    <property type="entry name" value="SIGMA54_INTERACT_3"/>
    <property type="match status" value="1"/>
</dbReference>
<dbReference type="AlphaFoldDB" id="A4WYH9"/>
<dbReference type="EMBL" id="CP000662">
    <property type="protein sequence ID" value="ABP72443.1"/>
    <property type="molecule type" value="Genomic_DNA"/>
</dbReference>
<reference evidence="7" key="1">
    <citation type="submission" date="2007-04" db="EMBL/GenBank/DDBJ databases">
        <title>Complete sequence of plasmid pRSPA01 of Rhodobacter sphaeroides ATCC 17025.</title>
        <authorList>
            <consortium name="US DOE Joint Genome Institute"/>
            <person name="Copeland A."/>
            <person name="Lucas S."/>
            <person name="Lapidus A."/>
            <person name="Barry K."/>
            <person name="Detter J.C."/>
            <person name="Glavina del Rio T."/>
            <person name="Hammon N."/>
            <person name="Israni S."/>
            <person name="Dalin E."/>
            <person name="Tice H."/>
            <person name="Pitluck S."/>
            <person name="Chertkov O."/>
            <person name="Brettin T."/>
            <person name="Bruce D."/>
            <person name="Han C."/>
            <person name="Schmutz J."/>
            <person name="Larimer F."/>
            <person name="Land M."/>
            <person name="Hauser L."/>
            <person name="Kyrpides N."/>
            <person name="Kim E."/>
            <person name="Richardson P."/>
            <person name="Mackenzie C."/>
            <person name="Choudhary M."/>
            <person name="Donohue T.J."/>
            <person name="Kaplan S."/>
        </authorList>
    </citation>
    <scope>NUCLEOTIDE SEQUENCE [LARGE SCALE GENOMIC DNA]</scope>
    <source>
        <strain evidence="7">ATCC 17025</strain>
        <plasmid evidence="7">pRSPA01</plasmid>
    </source>
</reference>
<evidence type="ECO:0000256" key="1">
    <source>
        <dbReference type="ARBA" id="ARBA00022741"/>
    </source>
</evidence>
<evidence type="ECO:0000256" key="4">
    <source>
        <dbReference type="ARBA" id="ARBA00023163"/>
    </source>
</evidence>
<evidence type="ECO:0000256" key="5">
    <source>
        <dbReference type="SAM" id="MobiDB-lite"/>
    </source>
</evidence>
<protein>
    <recommendedName>
        <fullName evidence="6">Sigma-54 factor interaction domain-containing protein</fullName>
    </recommendedName>
</protein>
<gene>
    <name evidence="7" type="ordered locus">Rsph17025_3574</name>
</gene>
<evidence type="ECO:0000259" key="6">
    <source>
        <dbReference type="PROSITE" id="PS50045"/>
    </source>
</evidence>
<keyword evidence="4" id="KW-0804">Transcription</keyword>
<feature type="compositionally biased region" description="Basic and acidic residues" evidence="5">
    <location>
        <begin position="575"/>
        <end position="586"/>
    </location>
</feature>
<dbReference type="GO" id="GO:0006355">
    <property type="term" value="P:regulation of DNA-templated transcription"/>
    <property type="evidence" value="ECO:0007669"/>
    <property type="project" value="InterPro"/>
</dbReference>
<keyword evidence="1" id="KW-0547">Nucleotide-binding</keyword>
<feature type="domain" description="Sigma-54 factor interaction" evidence="6">
    <location>
        <begin position="332"/>
        <end position="539"/>
    </location>
</feature>
<name>A4WYH9_CERS5</name>
<dbReference type="InterPro" id="IPR002078">
    <property type="entry name" value="Sigma_54_int"/>
</dbReference>
<accession>A4WYH9</accession>
<dbReference type="Gene3D" id="1.10.8.60">
    <property type="match status" value="1"/>
</dbReference>
<dbReference type="Pfam" id="PF00158">
    <property type="entry name" value="Sigma54_activat"/>
    <property type="match status" value="1"/>
</dbReference>
<evidence type="ECO:0000256" key="2">
    <source>
        <dbReference type="ARBA" id="ARBA00022840"/>
    </source>
</evidence>
<evidence type="ECO:0000313" key="7">
    <source>
        <dbReference type="EMBL" id="ABP72443.1"/>
    </source>
</evidence>
<dbReference type="Pfam" id="PF01590">
    <property type="entry name" value="GAF"/>
    <property type="match status" value="1"/>
</dbReference>
<dbReference type="SUPFAM" id="SSF52540">
    <property type="entry name" value="P-loop containing nucleoside triphosphate hydrolases"/>
    <property type="match status" value="1"/>
</dbReference>
<dbReference type="KEGG" id="rsq:Rsph17025_3574"/>
<dbReference type="Gene3D" id="3.40.50.300">
    <property type="entry name" value="P-loop containing nucleotide triphosphate hydrolases"/>
    <property type="match status" value="1"/>
</dbReference>
<dbReference type="GO" id="GO:0005524">
    <property type="term" value="F:ATP binding"/>
    <property type="evidence" value="ECO:0007669"/>
    <property type="project" value="UniProtKB-KW"/>
</dbReference>
<dbReference type="SUPFAM" id="SSF55781">
    <property type="entry name" value="GAF domain-like"/>
    <property type="match status" value="1"/>
</dbReference>
<organism evidence="7">
    <name type="scientific">Cereibacter sphaeroides (strain ATCC 17025 / ATH 2.4.3)</name>
    <name type="common">Rhodobacter sphaeroides</name>
    <dbReference type="NCBI Taxonomy" id="349102"/>
    <lineage>
        <taxon>Bacteria</taxon>
        <taxon>Pseudomonadati</taxon>
        <taxon>Pseudomonadota</taxon>
        <taxon>Alphaproteobacteria</taxon>
        <taxon>Rhodobacterales</taxon>
        <taxon>Paracoccaceae</taxon>
        <taxon>Cereibacter</taxon>
    </lineage>
</organism>
<evidence type="ECO:0000256" key="3">
    <source>
        <dbReference type="ARBA" id="ARBA00023015"/>
    </source>
</evidence>
<dbReference type="InterPro" id="IPR027417">
    <property type="entry name" value="P-loop_NTPase"/>
</dbReference>
<dbReference type="InterPro" id="IPR029016">
    <property type="entry name" value="GAF-like_dom_sf"/>
</dbReference>
<geneLocation type="plasmid" evidence="7">
    <name>pRSPA01</name>
</geneLocation>
<dbReference type="PANTHER" id="PTHR32071">
    <property type="entry name" value="TRANSCRIPTIONAL REGULATORY PROTEIN"/>
    <property type="match status" value="1"/>
</dbReference>
<proteinExistence type="predicted"/>
<keyword evidence="7" id="KW-0614">Plasmid</keyword>
<dbReference type="CDD" id="cd00009">
    <property type="entry name" value="AAA"/>
    <property type="match status" value="1"/>
</dbReference>
<dbReference type="InterPro" id="IPR003018">
    <property type="entry name" value="GAF"/>
</dbReference>
<dbReference type="Gene3D" id="3.30.450.40">
    <property type="match status" value="1"/>
</dbReference>
<dbReference type="HOGENOM" id="CLU_000445_8_12_5"/>
<dbReference type="PROSITE" id="PS50045">
    <property type="entry name" value="SIGMA54_INTERACT_4"/>
    <property type="match status" value="1"/>
</dbReference>
<dbReference type="InterPro" id="IPR025944">
    <property type="entry name" value="Sigma_54_int_dom_CS"/>
</dbReference>
<feature type="region of interest" description="Disordered" evidence="5">
    <location>
        <begin position="557"/>
        <end position="616"/>
    </location>
</feature>
<keyword evidence="2" id="KW-0067">ATP-binding</keyword>
<dbReference type="GO" id="GO:0003677">
    <property type="term" value="F:DNA binding"/>
    <property type="evidence" value="ECO:0007669"/>
    <property type="project" value="UniProtKB-KW"/>
</dbReference>
<keyword evidence="3" id="KW-0805">Transcription regulation</keyword>
<sequence length="616" mass="65577">MDLHLNHVREIEAVAEGRTSARDAAVVESWMRCLTKHRLNPAARSEAYILPEAALREHRQRSEDLIAIARSGIENLYALVAGQNYVLLLADRAGVTVEYLGDEAQKQALRQSGLWLGAEWSEGRAGTCALGACIETGEALVIHQTDHFDSTHTSLSCTAAPIYDTAGRLTAVLDISLLCSPRAKASQSLALNLVQASARRIEMANLMAENRREWVLRLSRSPEFLDVDPEAALSLDGSGRVLGMTHGAARILARATGCDWRRAGDLIGRPLPDFLNLTTDRLEALTRQRPAAERFIETRDGHRLFAHAIEPRRLPVRMPAARGQLSPALRGLAGDDDPMTALLRTAAALAVRPLPISIEGETGAGKLTLARAIHDAGGAGPLVVVHCAEVGDDEALLFGRAAARRADQGLIAAAEGGTLVLHRVEELGPRVQARLMRLAAEGTYLPVGAVRPVPARLRLISTLAHEAPALRADLVHRLGARLRLPALRDRADRLWLAERALAAEGAELSFSAEALAVLAAHGWPGNLRELSHLAATARHGRGAGRASGGSAAIIDRHAAAPGRGRGRRAGPASAADRREHLRDGAADGRQPLDGAPADPSAGHDALRVQRAAGAGG</sequence>